<evidence type="ECO:0000313" key="2">
    <source>
        <dbReference type="Proteomes" id="UP000490535"/>
    </source>
</evidence>
<sequence length="86" mass="9821">MTAAIRRTVAFPGISVERLKSMLGAYNGHLKQIEQRLDVNISHRGDSFYIDGELEAVERAEGLLQRLRMQKPNSLNKSVPIRLRFI</sequence>
<gene>
    <name evidence="1" type="ORF">GAK29_03228</name>
</gene>
<dbReference type="EMBL" id="WNDP01000095">
    <property type="protein sequence ID" value="KAF1022240.1"/>
    <property type="molecule type" value="Genomic_DNA"/>
</dbReference>
<accession>A0A833PC66</accession>
<organism evidence="1 2">
    <name type="scientific">Acinetobacter bereziniae</name>
    <name type="common">Acinetobacter genomosp. 10</name>
    <dbReference type="NCBI Taxonomy" id="106648"/>
    <lineage>
        <taxon>Bacteria</taxon>
        <taxon>Pseudomonadati</taxon>
        <taxon>Pseudomonadota</taxon>
        <taxon>Gammaproteobacteria</taxon>
        <taxon>Moraxellales</taxon>
        <taxon>Moraxellaceae</taxon>
        <taxon>Acinetobacter</taxon>
    </lineage>
</organism>
<dbReference type="Proteomes" id="UP000490535">
    <property type="component" value="Unassembled WGS sequence"/>
</dbReference>
<evidence type="ECO:0000313" key="1">
    <source>
        <dbReference type="EMBL" id="KAF1022240.1"/>
    </source>
</evidence>
<proteinExistence type="predicted"/>
<protein>
    <recommendedName>
        <fullName evidence="3">Phosphate starvation-inducible protein PhoH</fullName>
    </recommendedName>
</protein>
<reference evidence="2" key="1">
    <citation type="journal article" date="2020" name="MBio">
        <title>Horizontal gene transfer to a defensive symbiont with a reduced genome amongst a multipartite beetle microbiome.</title>
        <authorList>
            <person name="Waterworth S.C."/>
            <person name="Florez L.V."/>
            <person name="Rees E.R."/>
            <person name="Hertweck C."/>
            <person name="Kaltenpoth M."/>
            <person name="Kwan J.C."/>
        </authorList>
    </citation>
    <scope>NUCLEOTIDE SEQUENCE [LARGE SCALE GENOMIC DNA]</scope>
</reference>
<name>A0A833PC66_ACIBZ</name>
<dbReference type="AlphaFoldDB" id="A0A833PC66"/>
<comment type="caution">
    <text evidence="1">The sequence shown here is derived from an EMBL/GenBank/DDBJ whole genome shotgun (WGS) entry which is preliminary data.</text>
</comment>
<evidence type="ECO:0008006" key="3">
    <source>
        <dbReference type="Google" id="ProtNLM"/>
    </source>
</evidence>